<dbReference type="Pfam" id="PF00241">
    <property type="entry name" value="Cofilin_ADF"/>
    <property type="match status" value="2"/>
</dbReference>
<keyword evidence="5" id="KW-1185">Reference proteome</keyword>
<dbReference type="SUPFAM" id="SSF55753">
    <property type="entry name" value="Actin depolymerizing proteins"/>
    <property type="match status" value="2"/>
</dbReference>
<evidence type="ECO:0000256" key="2">
    <source>
        <dbReference type="ARBA" id="ARBA00023203"/>
    </source>
</evidence>
<feature type="domain" description="ADF-H" evidence="3">
    <location>
        <begin position="168"/>
        <end position="311"/>
    </location>
</feature>
<gene>
    <name evidence="4" type="ORF">TTRE_0000186601</name>
</gene>
<dbReference type="AlphaFoldDB" id="A0A077Z0N1"/>
<dbReference type="Gene3D" id="3.40.20.10">
    <property type="entry name" value="Severin"/>
    <property type="match status" value="2"/>
</dbReference>
<organism evidence="4 5">
    <name type="scientific">Trichuris trichiura</name>
    <name type="common">Whipworm</name>
    <name type="synonym">Trichocephalus trichiurus</name>
    <dbReference type="NCBI Taxonomy" id="36087"/>
    <lineage>
        <taxon>Eukaryota</taxon>
        <taxon>Metazoa</taxon>
        <taxon>Ecdysozoa</taxon>
        <taxon>Nematoda</taxon>
        <taxon>Enoplea</taxon>
        <taxon>Dorylaimia</taxon>
        <taxon>Trichinellida</taxon>
        <taxon>Trichuridae</taxon>
        <taxon>Trichuris</taxon>
    </lineage>
</organism>
<dbReference type="PROSITE" id="PS51263">
    <property type="entry name" value="ADF_H"/>
    <property type="match status" value="2"/>
</dbReference>
<dbReference type="InterPro" id="IPR029006">
    <property type="entry name" value="ADF-H/Gelsolin-like_dom_sf"/>
</dbReference>
<evidence type="ECO:0000256" key="1">
    <source>
        <dbReference type="ARBA" id="ARBA00006844"/>
    </source>
</evidence>
<dbReference type="CDD" id="cd11286">
    <property type="entry name" value="ADF_cofilin_like"/>
    <property type="match status" value="1"/>
</dbReference>
<evidence type="ECO:0000313" key="5">
    <source>
        <dbReference type="Proteomes" id="UP000030665"/>
    </source>
</evidence>
<dbReference type="InterPro" id="IPR002108">
    <property type="entry name" value="ADF-H"/>
</dbReference>
<dbReference type="GO" id="GO:0003779">
    <property type="term" value="F:actin binding"/>
    <property type="evidence" value="ECO:0007669"/>
    <property type="project" value="UniProtKB-KW"/>
</dbReference>
<sequence length="316" mass="35411">MRMVEGKKDLRYIIFAIVDDKEVIVERAVTNEDLQLKSDDGFADNSKHAYKMFVEELKTLTGDFKDCRYAVFDFKFTGSREGAGASKMSKIVFFQVCPDGANIKRKMVYASSASAIKTALGTGKILPLQISDESELSHSDLLHKLSQFSCLVLFAFAVNAVIFSQASGVKIDPQCKKDYDDMHSRKMYSYLIFRISDDDTTIIVEKKGQRGASYKEFQDELAKAIGSGKECRYGCVDVEFAVQRQGTESTSSIQKVVFVQLCPDDAPVRKRMLYASSVRGLKSCLGLESLMQIQASDISDLDEKAIKHELMTHQRV</sequence>
<protein>
    <submittedName>
        <fullName evidence="4">Actin-depolymerizing factor 2, isoform c</fullName>
    </submittedName>
</protein>
<dbReference type="STRING" id="36087.A0A077Z0N1"/>
<name>A0A077Z0N1_TRITR</name>
<evidence type="ECO:0000259" key="3">
    <source>
        <dbReference type="PROSITE" id="PS51263"/>
    </source>
</evidence>
<dbReference type="SMART" id="SM00102">
    <property type="entry name" value="ADF"/>
    <property type="match status" value="2"/>
</dbReference>
<dbReference type="GO" id="GO:0015629">
    <property type="term" value="C:actin cytoskeleton"/>
    <property type="evidence" value="ECO:0007669"/>
    <property type="project" value="InterPro"/>
</dbReference>
<reference evidence="4" key="1">
    <citation type="submission" date="2014-01" db="EMBL/GenBank/DDBJ databases">
        <authorList>
            <person name="Aslett M."/>
        </authorList>
    </citation>
    <scope>NUCLEOTIDE SEQUENCE</scope>
</reference>
<proteinExistence type="inferred from homology"/>
<accession>A0A077Z0N1</accession>
<dbReference type="OrthoDB" id="10249245at2759"/>
<dbReference type="GO" id="GO:0030042">
    <property type="term" value="P:actin filament depolymerization"/>
    <property type="evidence" value="ECO:0007669"/>
    <property type="project" value="InterPro"/>
</dbReference>
<feature type="domain" description="ADF-H" evidence="3">
    <location>
        <begin position="1"/>
        <end position="146"/>
    </location>
</feature>
<dbReference type="EMBL" id="HG805860">
    <property type="protein sequence ID" value="CDW53601.1"/>
    <property type="molecule type" value="Genomic_DNA"/>
</dbReference>
<dbReference type="Proteomes" id="UP000030665">
    <property type="component" value="Unassembled WGS sequence"/>
</dbReference>
<reference evidence="4" key="2">
    <citation type="submission" date="2014-03" db="EMBL/GenBank/DDBJ databases">
        <title>The whipworm genome and dual-species transcriptomics of an intimate host-pathogen interaction.</title>
        <authorList>
            <person name="Foth B.J."/>
            <person name="Tsai I.J."/>
            <person name="Reid A.J."/>
            <person name="Bancroft A.J."/>
            <person name="Nichol S."/>
            <person name="Tracey A."/>
            <person name="Holroyd N."/>
            <person name="Cotton J.A."/>
            <person name="Stanley E.J."/>
            <person name="Zarowiecki M."/>
            <person name="Liu J.Z."/>
            <person name="Huckvale T."/>
            <person name="Cooper P.J."/>
            <person name="Grencis R.K."/>
            <person name="Berriman M."/>
        </authorList>
    </citation>
    <scope>NUCLEOTIDE SEQUENCE [LARGE SCALE GENOMIC DNA]</scope>
</reference>
<dbReference type="PANTHER" id="PTHR11913">
    <property type="entry name" value="COFILIN-RELATED"/>
    <property type="match status" value="1"/>
</dbReference>
<comment type="similarity">
    <text evidence="1">Belongs to the actin-binding proteins ADF family.</text>
</comment>
<evidence type="ECO:0000313" key="4">
    <source>
        <dbReference type="EMBL" id="CDW53601.1"/>
    </source>
</evidence>
<keyword evidence="2" id="KW-0009">Actin-binding</keyword>
<dbReference type="InterPro" id="IPR017904">
    <property type="entry name" value="ADF/Cofilin"/>
</dbReference>